<feature type="domain" description="UspA" evidence="2">
    <location>
        <begin position="1"/>
        <end position="135"/>
    </location>
</feature>
<sequence length="135" mass="14183">MYKNILVATALDHAHDIAAAFDIARALAAGGASLTALHVLEDIPAYAAQYVPAEQAGTRHAEAEARLKAELGGVANVKPVVVSGHPGSTIVDYADDHDIDCIIIASHRPGLQDYFLGSTAGRVVRHAKCAVHVIR</sequence>
<keyword evidence="4" id="KW-1185">Reference proteome</keyword>
<dbReference type="RefSeq" id="WP_252916134.1">
    <property type="nucleotide sequence ID" value="NZ_JAAAML010000002.1"/>
</dbReference>
<evidence type="ECO:0000256" key="1">
    <source>
        <dbReference type="ARBA" id="ARBA00008791"/>
    </source>
</evidence>
<comment type="caution">
    <text evidence="3">The sequence shown here is derived from an EMBL/GenBank/DDBJ whole genome shotgun (WGS) entry which is preliminary data.</text>
</comment>
<dbReference type="InterPro" id="IPR006016">
    <property type="entry name" value="UspA"/>
</dbReference>
<evidence type="ECO:0000259" key="2">
    <source>
        <dbReference type="Pfam" id="PF00582"/>
    </source>
</evidence>
<evidence type="ECO:0000313" key="3">
    <source>
        <dbReference type="EMBL" id="MCO6409180.1"/>
    </source>
</evidence>
<dbReference type="EMBL" id="JAAAML010000002">
    <property type="protein sequence ID" value="MCO6409180.1"/>
    <property type="molecule type" value="Genomic_DNA"/>
</dbReference>
<organism evidence="3 4">
    <name type="scientific">Hoeflea alexandrii</name>
    <dbReference type="NCBI Taxonomy" id="288436"/>
    <lineage>
        <taxon>Bacteria</taxon>
        <taxon>Pseudomonadati</taxon>
        <taxon>Pseudomonadota</taxon>
        <taxon>Alphaproteobacteria</taxon>
        <taxon>Hyphomicrobiales</taxon>
        <taxon>Rhizobiaceae</taxon>
        <taxon>Hoeflea</taxon>
    </lineage>
</organism>
<gene>
    <name evidence="3" type="ORF">GTW23_13430</name>
</gene>
<name>A0ABT1CSM0_9HYPH</name>
<protein>
    <submittedName>
        <fullName evidence="3">Universal stress protein</fullName>
    </submittedName>
</protein>
<comment type="similarity">
    <text evidence="1">Belongs to the universal stress protein A family.</text>
</comment>
<dbReference type="Gene3D" id="3.40.50.620">
    <property type="entry name" value="HUPs"/>
    <property type="match status" value="1"/>
</dbReference>
<evidence type="ECO:0000313" key="4">
    <source>
        <dbReference type="Proteomes" id="UP001320715"/>
    </source>
</evidence>
<accession>A0ABT1CSM0</accession>
<dbReference type="PRINTS" id="PR01438">
    <property type="entry name" value="UNVRSLSTRESS"/>
</dbReference>
<reference evidence="3 4" key="1">
    <citation type="submission" date="2020-01" db="EMBL/GenBank/DDBJ databases">
        <title>Genomes of bacteria type strains.</title>
        <authorList>
            <person name="Chen J."/>
            <person name="Zhu S."/>
            <person name="Yang J."/>
        </authorList>
    </citation>
    <scope>NUCLEOTIDE SEQUENCE [LARGE SCALE GENOMIC DNA]</scope>
    <source>
        <strain evidence="3 4">DSM 16655</strain>
    </source>
</reference>
<dbReference type="PANTHER" id="PTHR46268:SF6">
    <property type="entry name" value="UNIVERSAL STRESS PROTEIN UP12"/>
    <property type="match status" value="1"/>
</dbReference>
<dbReference type="PANTHER" id="PTHR46268">
    <property type="entry name" value="STRESS RESPONSE PROTEIN NHAX"/>
    <property type="match status" value="1"/>
</dbReference>
<dbReference type="Pfam" id="PF00582">
    <property type="entry name" value="Usp"/>
    <property type="match status" value="1"/>
</dbReference>
<dbReference type="SUPFAM" id="SSF52402">
    <property type="entry name" value="Adenine nucleotide alpha hydrolases-like"/>
    <property type="match status" value="1"/>
</dbReference>
<proteinExistence type="inferred from homology"/>
<dbReference type="InterPro" id="IPR006015">
    <property type="entry name" value="Universal_stress_UspA"/>
</dbReference>
<dbReference type="InterPro" id="IPR014729">
    <property type="entry name" value="Rossmann-like_a/b/a_fold"/>
</dbReference>
<dbReference type="Proteomes" id="UP001320715">
    <property type="component" value="Unassembled WGS sequence"/>
</dbReference>
<dbReference type="CDD" id="cd00293">
    <property type="entry name" value="USP-like"/>
    <property type="match status" value="1"/>
</dbReference>